<dbReference type="InterPro" id="IPR009003">
    <property type="entry name" value="Peptidase_S1_PA"/>
</dbReference>
<feature type="domain" description="Peptidase S1" evidence="15">
    <location>
        <begin position="729"/>
        <end position="971"/>
    </location>
</feature>
<dbReference type="PROSITE" id="PS50068">
    <property type="entry name" value="LDLRA_2"/>
    <property type="match status" value="5"/>
</dbReference>
<dbReference type="InterPro" id="IPR043504">
    <property type="entry name" value="Peptidase_S1_PA_chymotrypsin"/>
</dbReference>
<feature type="disulfide bond" evidence="12">
    <location>
        <begin position="568"/>
        <end position="583"/>
    </location>
</feature>
<keyword evidence="7" id="KW-1133">Transmembrane helix</keyword>
<keyword evidence="2" id="KW-0645">Protease</keyword>
<dbReference type="InterPro" id="IPR036772">
    <property type="entry name" value="SRCR-like_dom_sf"/>
</dbReference>
<dbReference type="Pfam" id="PF00057">
    <property type="entry name" value="Ldl_recept_a"/>
    <property type="match status" value="5"/>
</dbReference>
<keyword evidence="6" id="KW-0720">Serine protease</keyword>
<feature type="disulfide bond" evidence="12">
    <location>
        <begin position="450"/>
        <end position="465"/>
    </location>
</feature>
<evidence type="ECO:0000256" key="5">
    <source>
        <dbReference type="ARBA" id="ARBA00022801"/>
    </source>
</evidence>
<feature type="domain" description="SRCR" evidence="16">
    <location>
        <begin position="602"/>
        <end position="714"/>
    </location>
</feature>
<keyword evidence="11" id="KW-0325">Glycoprotein</keyword>
<feature type="region of interest" description="Disordered" evidence="14">
    <location>
        <begin position="48"/>
        <end position="71"/>
    </location>
</feature>
<dbReference type="SUPFAM" id="SSF57424">
    <property type="entry name" value="LDL receptor-like module"/>
    <property type="match status" value="5"/>
</dbReference>
<evidence type="ECO:0000256" key="1">
    <source>
        <dbReference type="ARBA" id="ARBA00004167"/>
    </source>
</evidence>
<dbReference type="AlphaFoldDB" id="A0AAN8XHS6"/>
<dbReference type="InterPro" id="IPR001190">
    <property type="entry name" value="SRCR"/>
</dbReference>
<evidence type="ECO:0000313" key="18">
    <source>
        <dbReference type="Proteomes" id="UP001381693"/>
    </source>
</evidence>
<evidence type="ECO:0000259" key="15">
    <source>
        <dbReference type="PROSITE" id="PS50240"/>
    </source>
</evidence>
<evidence type="ECO:0000256" key="13">
    <source>
        <dbReference type="PROSITE-ProRule" id="PRU00196"/>
    </source>
</evidence>
<dbReference type="PROSITE" id="PS50287">
    <property type="entry name" value="SRCR_2"/>
    <property type="match status" value="1"/>
</dbReference>
<name>A0AAN8XHS6_HALRR</name>
<dbReference type="InterPro" id="IPR036055">
    <property type="entry name" value="LDL_receptor-like_sf"/>
</dbReference>
<dbReference type="GO" id="GO:0006508">
    <property type="term" value="P:proteolysis"/>
    <property type="evidence" value="ECO:0007669"/>
    <property type="project" value="UniProtKB-KW"/>
</dbReference>
<evidence type="ECO:0000256" key="8">
    <source>
        <dbReference type="ARBA" id="ARBA00023136"/>
    </source>
</evidence>
<dbReference type="InterPro" id="IPR002172">
    <property type="entry name" value="LDrepeatLR_classA_rpt"/>
</dbReference>
<comment type="caution">
    <text evidence="17">The sequence shown here is derived from an EMBL/GenBank/DDBJ whole genome shotgun (WGS) entry which is preliminary data.</text>
</comment>
<dbReference type="InterPro" id="IPR051221">
    <property type="entry name" value="LDLR-related"/>
</dbReference>
<comment type="subcellular location">
    <subcellularLocation>
        <location evidence="1">Membrane</location>
        <topology evidence="1">Single-pass membrane protein</topology>
    </subcellularLocation>
</comment>
<feature type="disulfide bond" evidence="12">
    <location>
        <begin position="530"/>
        <end position="545"/>
    </location>
</feature>
<dbReference type="SMART" id="SM00202">
    <property type="entry name" value="SR"/>
    <property type="match status" value="1"/>
</dbReference>
<dbReference type="GO" id="GO:0043235">
    <property type="term" value="C:receptor complex"/>
    <property type="evidence" value="ECO:0007669"/>
    <property type="project" value="TreeGrafter"/>
</dbReference>
<dbReference type="PROSITE" id="PS01209">
    <property type="entry name" value="LDLRA_1"/>
    <property type="match status" value="3"/>
</dbReference>
<dbReference type="Gene3D" id="2.40.10.10">
    <property type="entry name" value="Trypsin-like serine proteases"/>
    <property type="match status" value="1"/>
</dbReference>
<dbReference type="Pfam" id="PF15494">
    <property type="entry name" value="SRCR_2"/>
    <property type="match status" value="1"/>
</dbReference>
<evidence type="ECO:0000256" key="3">
    <source>
        <dbReference type="ARBA" id="ARBA00022692"/>
    </source>
</evidence>
<feature type="disulfide bond" evidence="12">
    <location>
        <begin position="593"/>
        <end position="611"/>
    </location>
</feature>
<organism evidence="17 18">
    <name type="scientific">Halocaridina rubra</name>
    <name type="common">Hawaiian red shrimp</name>
    <dbReference type="NCBI Taxonomy" id="373956"/>
    <lineage>
        <taxon>Eukaryota</taxon>
        <taxon>Metazoa</taxon>
        <taxon>Ecdysozoa</taxon>
        <taxon>Arthropoda</taxon>
        <taxon>Crustacea</taxon>
        <taxon>Multicrustacea</taxon>
        <taxon>Malacostraca</taxon>
        <taxon>Eumalacostraca</taxon>
        <taxon>Eucarida</taxon>
        <taxon>Decapoda</taxon>
        <taxon>Pleocyemata</taxon>
        <taxon>Caridea</taxon>
        <taxon>Atyoidea</taxon>
        <taxon>Atyidae</taxon>
        <taxon>Halocaridina</taxon>
    </lineage>
</organism>
<keyword evidence="10" id="KW-0675">Receptor</keyword>
<keyword evidence="18" id="KW-1185">Reference proteome</keyword>
<evidence type="ECO:0000256" key="12">
    <source>
        <dbReference type="PROSITE-ProRule" id="PRU00124"/>
    </source>
</evidence>
<keyword evidence="3" id="KW-0812">Transmembrane</keyword>
<feature type="disulfide bond" evidence="12">
    <location>
        <begin position="476"/>
        <end position="494"/>
    </location>
</feature>
<comment type="caution">
    <text evidence="13">Lacks conserved residue(s) required for the propagation of feature annotation.</text>
</comment>
<dbReference type="InterPro" id="IPR023415">
    <property type="entry name" value="LDLR_class-A_CS"/>
</dbReference>
<dbReference type="PRINTS" id="PR00261">
    <property type="entry name" value="LDLRECEPTOR"/>
</dbReference>
<dbReference type="PROSITE" id="PS50240">
    <property type="entry name" value="TRYPSIN_DOM"/>
    <property type="match status" value="1"/>
</dbReference>
<feature type="disulfide bond" evidence="12">
    <location>
        <begin position="549"/>
        <end position="561"/>
    </location>
</feature>
<dbReference type="Gene3D" id="3.10.250.10">
    <property type="entry name" value="SRCR-like domain"/>
    <property type="match status" value="1"/>
</dbReference>
<dbReference type="GO" id="GO:0004252">
    <property type="term" value="F:serine-type endopeptidase activity"/>
    <property type="evidence" value="ECO:0007669"/>
    <property type="project" value="InterPro"/>
</dbReference>
<evidence type="ECO:0000256" key="4">
    <source>
        <dbReference type="ARBA" id="ARBA00022737"/>
    </source>
</evidence>
<dbReference type="Pfam" id="PF00089">
    <property type="entry name" value="Trypsin"/>
    <property type="match status" value="1"/>
</dbReference>
<evidence type="ECO:0000256" key="9">
    <source>
        <dbReference type="ARBA" id="ARBA00023157"/>
    </source>
</evidence>
<evidence type="ECO:0000256" key="6">
    <source>
        <dbReference type="ARBA" id="ARBA00022825"/>
    </source>
</evidence>
<feature type="disulfide bond" evidence="12">
    <location>
        <begin position="556"/>
        <end position="574"/>
    </location>
</feature>
<dbReference type="EMBL" id="JAXCGZ010004361">
    <property type="protein sequence ID" value="KAK7081888.1"/>
    <property type="molecule type" value="Genomic_DNA"/>
</dbReference>
<evidence type="ECO:0000259" key="16">
    <source>
        <dbReference type="PROSITE" id="PS50287"/>
    </source>
</evidence>
<dbReference type="SMART" id="SM00020">
    <property type="entry name" value="Tryp_SPc"/>
    <property type="match status" value="1"/>
</dbReference>
<feature type="disulfide bond" evidence="12">
    <location>
        <begin position="488"/>
        <end position="503"/>
    </location>
</feature>
<dbReference type="SUPFAM" id="SSF56487">
    <property type="entry name" value="SRCR-like"/>
    <property type="match status" value="1"/>
</dbReference>
<keyword evidence="8" id="KW-0472">Membrane</keyword>
<evidence type="ECO:0000256" key="14">
    <source>
        <dbReference type="SAM" id="MobiDB-lite"/>
    </source>
</evidence>
<dbReference type="GO" id="GO:0005886">
    <property type="term" value="C:plasma membrane"/>
    <property type="evidence" value="ECO:0007669"/>
    <property type="project" value="TreeGrafter"/>
</dbReference>
<keyword evidence="5" id="KW-0378">Hydrolase</keyword>
<reference evidence="17 18" key="1">
    <citation type="submission" date="2023-11" db="EMBL/GenBank/DDBJ databases">
        <title>Halocaridina rubra genome assembly.</title>
        <authorList>
            <person name="Smith C."/>
        </authorList>
    </citation>
    <scope>NUCLEOTIDE SEQUENCE [LARGE SCALE GENOMIC DNA]</scope>
    <source>
        <strain evidence="17">EP-1</strain>
        <tissue evidence="17">Whole</tissue>
    </source>
</reference>
<dbReference type="InterPro" id="IPR001254">
    <property type="entry name" value="Trypsin_dom"/>
</dbReference>
<dbReference type="SUPFAM" id="SSF50494">
    <property type="entry name" value="Trypsin-like serine proteases"/>
    <property type="match status" value="1"/>
</dbReference>
<dbReference type="SMART" id="SM00192">
    <property type="entry name" value="LDLa"/>
    <property type="match status" value="5"/>
</dbReference>
<evidence type="ECO:0000256" key="7">
    <source>
        <dbReference type="ARBA" id="ARBA00022989"/>
    </source>
</evidence>
<proteinExistence type="predicted"/>
<feature type="compositionally biased region" description="Polar residues" evidence="14">
    <location>
        <begin position="60"/>
        <end position="71"/>
    </location>
</feature>
<sequence length="1048" mass="112578">MNEKLNEETSDGKKKSVPIDKIVSDVLINSEAVLVAINPENVITSPDNPINVKNPKDSSVKVNGTSTDPGMNVTETLSNATISSNATAGLGEGSVNATSTETVAATKADENVVNGTEISGSETNLDYERQTSEYEMRFNSSVIHITPGSRAEAQIPFTNKTGDFVLQQPDLSFLRPGDTPGDARLQIINETFPLAASGESSEVLNSTTQNITDIDKGNVSTINIFNENPPRIEINATETTDAVSTPPTVIIAPAEAGAPEEGKEKEMEFELKKKVDSPISQANTDSVNNTLPPSITTLKPPILVDKPPTVNENQTSETIIISSEVNIRHGDKAEEHLDTPPMPIDFGTIVNASSDLGSMVGNTTVYVETVTASSGSVEQTSSQPASLPGTTTTTTTIATLMPNTSSSDLTTTTTPSPTTTTPKNPCAKDQIECVNGTSPLGRCIPKTALCNSIPDCYDNSDEIHCFENNCFGNFQCNDNECIERQYVCDGVTNCRDGDDEINCNLWECLEDEFKCTGPEPSPCIPLGLRCDGQPDCFDHSDEVNCSTSCESDEFFCAEGWCIPSARKCDGIRDCYGGEDEENCDCVGLDETRCEVGGCVPTFQLCDGLRQCPDGSDEWECLRIENSTHQLEVRSGANRWSAVCGEEWASQWSDLVCKQLGFQKIVSYEVKRASKRVLRPRVKLAPNASPINNTPLQYALTSACTSDSLVHISCDPWVCGVWQYGTDVATKEGVTQVESQWPSLALLLPTHPINDTHLRAQSCTASILTPVWILAAYSCLSSKENGLSPTTWAVETGKSTSDGSTQFHYIDKMVFYPGMMRKGGLWSGDAVLMHLDKPLSIDNTTQPICVPDAPPPTDAHCVVAGWNRTHYGTSTQSQFLHSLPVPSLGPEDCNTTHYQGRLTNTHTCFGFAQAQHPPCHGDEGSPLMCMSASGVWRLEGLLSHHARCDRAKHPSIFTALHALQPWLGNTIGTPLMYDSSASTAPTTSSTTTTTTSSTTTTTSSSTTPTTVSTTVAPSASTSPPPPPPLSSEDFDRPQVSSPGNAPLPL</sequence>
<feature type="region of interest" description="Disordered" evidence="14">
    <location>
        <begin position="979"/>
        <end position="1048"/>
    </location>
</feature>
<feature type="compositionally biased region" description="Low complexity" evidence="14">
    <location>
        <begin position="979"/>
        <end position="1020"/>
    </location>
</feature>
<protein>
    <submittedName>
        <fullName evidence="17">Uncharacterized protein</fullName>
    </submittedName>
</protein>
<feature type="disulfide bond" evidence="12">
    <location>
        <begin position="605"/>
        <end position="620"/>
    </location>
</feature>
<feature type="compositionally biased region" description="Low complexity" evidence="14">
    <location>
        <begin position="401"/>
        <end position="422"/>
    </location>
</feature>
<evidence type="ECO:0000256" key="2">
    <source>
        <dbReference type="ARBA" id="ARBA00022670"/>
    </source>
</evidence>
<accession>A0AAN8XHS6</accession>
<evidence type="ECO:0000256" key="11">
    <source>
        <dbReference type="ARBA" id="ARBA00023180"/>
    </source>
</evidence>
<evidence type="ECO:0000313" key="17">
    <source>
        <dbReference type="EMBL" id="KAK7081888.1"/>
    </source>
</evidence>
<keyword evidence="9 12" id="KW-1015">Disulfide bond</keyword>
<dbReference type="Proteomes" id="UP001381693">
    <property type="component" value="Unassembled WGS sequence"/>
</dbReference>
<gene>
    <name evidence="17" type="ORF">SK128_011675</name>
</gene>
<dbReference type="PANTHER" id="PTHR22722">
    <property type="entry name" value="LOW-DENSITY LIPOPROTEIN RECEPTOR-RELATED PROTEIN 2-RELATED"/>
    <property type="match status" value="1"/>
</dbReference>
<dbReference type="CDD" id="cd00112">
    <property type="entry name" value="LDLa"/>
    <property type="match status" value="5"/>
</dbReference>
<dbReference type="Gene3D" id="4.10.400.10">
    <property type="entry name" value="Low-density Lipoprotein Receptor"/>
    <property type="match status" value="5"/>
</dbReference>
<feature type="region of interest" description="Disordered" evidence="14">
    <location>
        <begin position="401"/>
        <end position="423"/>
    </location>
</feature>
<evidence type="ECO:0000256" key="10">
    <source>
        <dbReference type="ARBA" id="ARBA00023170"/>
    </source>
</evidence>
<keyword evidence="4" id="KW-0677">Repeat</keyword>